<keyword evidence="1" id="KW-1133">Transmembrane helix</keyword>
<dbReference type="InterPro" id="IPR057591">
    <property type="entry name" value="TMEM126-like"/>
</dbReference>
<dbReference type="Proteomes" id="UP000887540">
    <property type="component" value="Unplaced"/>
</dbReference>
<dbReference type="AlphaFoldDB" id="A0A914CN05"/>
<evidence type="ECO:0000256" key="1">
    <source>
        <dbReference type="SAM" id="Phobius"/>
    </source>
</evidence>
<reference evidence="3" key="1">
    <citation type="submission" date="2022-11" db="UniProtKB">
        <authorList>
            <consortium name="WormBaseParasite"/>
        </authorList>
    </citation>
    <scope>IDENTIFICATION</scope>
</reference>
<proteinExistence type="predicted"/>
<protein>
    <submittedName>
        <fullName evidence="3">Uncharacterized protein</fullName>
    </submittedName>
</protein>
<accession>A0A914CN05</accession>
<name>A0A914CN05_9BILA</name>
<evidence type="ECO:0000313" key="3">
    <source>
        <dbReference type="WBParaSite" id="ACRNAN_scaffold1213.g31078.t1"/>
    </source>
</evidence>
<keyword evidence="2" id="KW-1185">Reference proteome</keyword>
<keyword evidence="1" id="KW-0472">Membrane</keyword>
<evidence type="ECO:0000313" key="2">
    <source>
        <dbReference type="Proteomes" id="UP000887540"/>
    </source>
</evidence>
<keyword evidence="1" id="KW-0812">Transmembrane</keyword>
<feature type="transmembrane region" description="Helical" evidence="1">
    <location>
        <begin position="240"/>
        <end position="258"/>
    </location>
</feature>
<feature type="transmembrane region" description="Helical" evidence="1">
    <location>
        <begin position="179"/>
        <end position="202"/>
    </location>
</feature>
<sequence>MPKILENSMTSEENTSDALDPVNLWKKSNFVRDLSSKSEDERSRLAKTIGTRNTSEAWYNLQTMNPEDKHVFIMGIIDRWPYKWERRAYKWGFTLMPVANMLTAAHINGKICAKFFLESPNASHSTRKTYYSARQGLLAAPRLASITPIMGPIMFSVMQGAILNLTIWDSEKICQSCLFAKIFAIHMFAGIALPMIISPMFANYQYIKMNPGLPWPTNLQEILYSIWNGSKPAWAYARNYFLFQLIASVTTSAIVIQAREKIASTISMAPELVKEISNEKFDKKNSWWNKLQEFHEGNLKAPKVFGFDWNRPDSSFQKKHDKQREELLREIERGDD</sequence>
<organism evidence="2 3">
    <name type="scientific">Acrobeloides nanus</name>
    <dbReference type="NCBI Taxonomy" id="290746"/>
    <lineage>
        <taxon>Eukaryota</taxon>
        <taxon>Metazoa</taxon>
        <taxon>Ecdysozoa</taxon>
        <taxon>Nematoda</taxon>
        <taxon>Chromadorea</taxon>
        <taxon>Rhabditida</taxon>
        <taxon>Tylenchina</taxon>
        <taxon>Cephalobomorpha</taxon>
        <taxon>Cephaloboidea</taxon>
        <taxon>Cephalobidae</taxon>
        <taxon>Acrobeloides</taxon>
    </lineage>
</organism>
<dbReference type="WBParaSite" id="ACRNAN_scaffold1213.g31078.t1">
    <property type="protein sequence ID" value="ACRNAN_scaffold1213.g31078.t1"/>
    <property type="gene ID" value="ACRNAN_scaffold1213.g31078"/>
</dbReference>
<feature type="transmembrane region" description="Helical" evidence="1">
    <location>
        <begin position="149"/>
        <end position="167"/>
    </location>
</feature>
<dbReference type="Pfam" id="PF23408">
    <property type="entry name" value="TMEM126_like"/>
    <property type="match status" value="1"/>
</dbReference>